<keyword evidence="1 3" id="KW-0489">Methyltransferase</keyword>
<keyword evidence="2 3" id="KW-0808">Transferase</keyword>
<evidence type="ECO:0000313" key="6">
    <source>
        <dbReference type="Proteomes" id="UP001596189"/>
    </source>
</evidence>
<sequence>MPAAAASAVLPQLDGAVLVTDSGIETDLIFHHGADLPAFAAFTLLRDDDGRVLLERYFREHLETAAAHGVGSLVETPTWRASAGWAAAVGWSVPDVVRANREAYELVDGVRRRVPNQAGPSLVSGCLGPRGDGYVVSERMSAEQARVYHQQQVESFAETGVDLVSLLTLGYPQEAIGFVLAAAATGVPAVPSFTVEVDGRLPDGTALGDAITAVDDATDGYAAYFMVNCAHPEHIAPVLDPTAPWASRLVGVRANASTRSHAELDEATELDDGDPVALAAGLLGLRDTMPALSVLGGCCGTDVRHIDALGSALGAALQG</sequence>
<dbReference type="RefSeq" id="WP_345718067.1">
    <property type="nucleotide sequence ID" value="NZ_BAABFP010000008.1"/>
</dbReference>
<dbReference type="Proteomes" id="UP001596189">
    <property type="component" value="Unassembled WGS sequence"/>
</dbReference>
<keyword evidence="3" id="KW-0862">Zinc</keyword>
<reference evidence="6" key="1">
    <citation type="journal article" date="2019" name="Int. J. Syst. Evol. Microbiol.">
        <title>The Global Catalogue of Microorganisms (GCM) 10K type strain sequencing project: providing services to taxonomists for standard genome sequencing and annotation.</title>
        <authorList>
            <consortium name="The Broad Institute Genomics Platform"/>
            <consortium name="The Broad Institute Genome Sequencing Center for Infectious Disease"/>
            <person name="Wu L."/>
            <person name="Ma J."/>
        </authorList>
    </citation>
    <scope>NUCLEOTIDE SEQUENCE [LARGE SCALE GENOMIC DNA]</scope>
    <source>
        <strain evidence="6">KACC 14249</strain>
    </source>
</reference>
<evidence type="ECO:0000313" key="5">
    <source>
        <dbReference type="EMBL" id="MFC6006587.1"/>
    </source>
</evidence>
<dbReference type="EMBL" id="JBHSRD010000003">
    <property type="protein sequence ID" value="MFC6006587.1"/>
    <property type="molecule type" value="Genomic_DNA"/>
</dbReference>
<dbReference type="Gene3D" id="3.20.20.330">
    <property type="entry name" value="Homocysteine-binding-like domain"/>
    <property type="match status" value="1"/>
</dbReference>
<name>A0ABW1JBD1_9ACTN</name>
<evidence type="ECO:0000256" key="1">
    <source>
        <dbReference type="ARBA" id="ARBA00022603"/>
    </source>
</evidence>
<dbReference type="PANTHER" id="PTHR11103">
    <property type="entry name" value="SLR1189 PROTEIN"/>
    <property type="match status" value="1"/>
</dbReference>
<dbReference type="SUPFAM" id="SSF82282">
    <property type="entry name" value="Homocysteine S-methyltransferase"/>
    <property type="match status" value="1"/>
</dbReference>
<feature type="domain" description="Hcy-binding" evidence="4">
    <location>
        <begin position="6"/>
        <end position="313"/>
    </location>
</feature>
<dbReference type="InterPro" id="IPR036589">
    <property type="entry name" value="HCY_dom_sf"/>
</dbReference>
<keyword evidence="3" id="KW-0479">Metal-binding</keyword>
<dbReference type="PROSITE" id="PS50970">
    <property type="entry name" value="HCY"/>
    <property type="match status" value="1"/>
</dbReference>
<comment type="caution">
    <text evidence="5">The sequence shown here is derived from an EMBL/GenBank/DDBJ whole genome shotgun (WGS) entry which is preliminary data.</text>
</comment>
<comment type="cofactor">
    <cofactor evidence="3">
        <name>Zn(2+)</name>
        <dbReference type="ChEBI" id="CHEBI:29105"/>
    </cofactor>
</comment>
<feature type="binding site" evidence="3">
    <location>
        <position position="298"/>
    </location>
    <ligand>
        <name>Zn(2+)</name>
        <dbReference type="ChEBI" id="CHEBI:29105"/>
    </ligand>
</feature>
<feature type="binding site" evidence="3">
    <location>
        <position position="229"/>
    </location>
    <ligand>
        <name>Zn(2+)</name>
        <dbReference type="ChEBI" id="CHEBI:29105"/>
    </ligand>
</feature>
<feature type="binding site" evidence="3">
    <location>
        <position position="299"/>
    </location>
    <ligand>
        <name>Zn(2+)</name>
        <dbReference type="ChEBI" id="CHEBI:29105"/>
    </ligand>
</feature>
<keyword evidence="6" id="KW-1185">Reference proteome</keyword>
<evidence type="ECO:0000259" key="4">
    <source>
        <dbReference type="PROSITE" id="PS50970"/>
    </source>
</evidence>
<dbReference type="Pfam" id="PF02574">
    <property type="entry name" value="S-methyl_trans"/>
    <property type="match status" value="1"/>
</dbReference>
<dbReference type="InterPro" id="IPR003726">
    <property type="entry name" value="HCY_dom"/>
</dbReference>
<accession>A0ABW1JBD1</accession>
<organism evidence="5 6">
    <name type="scientific">Angustibacter luteus</name>
    <dbReference type="NCBI Taxonomy" id="658456"/>
    <lineage>
        <taxon>Bacteria</taxon>
        <taxon>Bacillati</taxon>
        <taxon>Actinomycetota</taxon>
        <taxon>Actinomycetes</taxon>
        <taxon>Kineosporiales</taxon>
        <taxon>Kineosporiaceae</taxon>
    </lineage>
</organism>
<proteinExistence type="predicted"/>
<evidence type="ECO:0000256" key="3">
    <source>
        <dbReference type="PROSITE-ProRule" id="PRU00333"/>
    </source>
</evidence>
<evidence type="ECO:0000256" key="2">
    <source>
        <dbReference type="ARBA" id="ARBA00022679"/>
    </source>
</evidence>
<protein>
    <submittedName>
        <fullName evidence="5">Homocysteine S-methyltransferase family protein</fullName>
    </submittedName>
</protein>
<dbReference type="PANTHER" id="PTHR11103:SF18">
    <property type="entry name" value="SLR1189 PROTEIN"/>
    <property type="match status" value="1"/>
</dbReference>
<gene>
    <name evidence="5" type="ORF">ACFQDO_05530</name>
</gene>